<dbReference type="InterPro" id="IPR040038">
    <property type="entry name" value="TIPIN/Csm3/Swi3"/>
</dbReference>
<sequence length="317" mass="35266">MSTLLSAGQLPPNRHDDLDNYGIDEFDDPFASPSPPSSPKKRKEPASQGLGIDEEVSVQKRARVPNVKLDEERHLDPLTRGRRLLGPAGLPKLRQRARNLRFKGKGHEFSDASRLLSFYQMWLDDLFPKAKFLDALAMVEKVGHKKRVVVARNELMNEGKPKPRDEEDADFGPETDAAAASNGDKVQPTRPVQGDRPATPIRMSHVPDDDDLYGATPRNARQQRQTDVPDDEDDLDALIAEAEGQHRAPPLLSTHNNIASQSRSVDQVDEEDDLDALIAEAETRDGGIKSQQPPAPNDTSKSDFTEEAAMQEMEELW</sequence>
<evidence type="ECO:0000256" key="5">
    <source>
        <dbReference type="ARBA" id="ARBA00023242"/>
    </source>
</evidence>
<evidence type="ECO:0000313" key="11">
    <source>
        <dbReference type="Proteomes" id="UP000594364"/>
    </source>
</evidence>
<dbReference type="GO" id="GO:0000076">
    <property type="term" value="P:DNA replication checkpoint signaling"/>
    <property type="evidence" value="ECO:0007669"/>
    <property type="project" value="UniProtKB-UniRule"/>
</dbReference>
<protein>
    <recommendedName>
        <fullName evidence="7">Chromosome segregation in meiosis protein</fullName>
    </recommendedName>
</protein>
<dbReference type="GO" id="GO:0006974">
    <property type="term" value="P:DNA damage response"/>
    <property type="evidence" value="ECO:0007669"/>
    <property type="project" value="UniProtKB-KW"/>
</dbReference>
<proteinExistence type="inferred from homology"/>
<dbReference type="InterPro" id="IPR012923">
    <property type="entry name" value="Csm3"/>
</dbReference>
<dbReference type="OrthoDB" id="437078at2759"/>
<dbReference type="GO" id="GO:0043111">
    <property type="term" value="P:replication fork arrest"/>
    <property type="evidence" value="ECO:0007669"/>
    <property type="project" value="TreeGrafter"/>
</dbReference>
<keyword evidence="4" id="KW-0236">DNA replication inhibitor</keyword>
<evidence type="ECO:0000256" key="8">
    <source>
        <dbReference type="SAM" id="MobiDB-lite"/>
    </source>
</evidence>
<dbReference type="GO" id="GO:0031298">
    <property type="term" value="C:replication fork protection complex"/>
    <property type="evidence" value="ECO:0007669"/>
    <property type="project" value="TreeGrafter"/>
</dbReference>
<feature type="region of interest" description="Disordered" evidence="8">
    <location>
        <begin position="156"/>
        <end position="317"/>
    </location>
</feature>
<evidence type="ECO:0000256" key="3">
    <source>
        <dbReference type="ARBA" id="ARBA00022763"/>
    </source>
</evidence>
<name>A0A7S9PRP0_EPIFF</name>
<feature type="region of interest" description="Disordered" evidence="8">
    <location>
        <begin position="1"/>
        <end position="57"/>
    </location>
</feature>
<evidence type="ECO:0000259" key="9">
    <source>
        <dbReference type="Pfam" id="PF07962"/>
    </source>
</evidence>
<dbReference type="Pfam" id="PF07962">
    <property type="entry name" value="Swi3"/>
    <property type="match status" value="1"/>
</dbReference>
<evidence type="ECO:0000256" key="4">
    <source>
        <dbReference type="ARBA" id="ARBA00022880"/>
    </source>
</evidence>
<evidence type="ECO:0000256" key="6">
    <source>
        <dbReference type="ARBA" id="ARBA00023306"/>
    </source>
</evidence>
<dbReference type="PANTHER" id="PTHR13220:SF11">
    <property type="entry name" value="TIMELESS-INTERACTING PROTEIN"/>
    <property type="match status" value="1"/>
</dbReference>
<comment type="similarity">
    <text evidence="2 7">Belongs to the CSM3 family.</text>
</comment>
<gene>
    <name evidence="10" type="ORF">C2857_000585</name>
</gene>
<dbReference type="Proteomes" id="UP000594364">
    <property type="component" value="Chromosome 1"/>
</dbReference>
<feature type="compositionally biased region" description="Polar residues" evidence="8">
    <location>
        <begin position="253"/>
        <end position="265"/>
    </location>
</feature>
<comment type="subcellular location">
    <subcellularLocation>
        <location evidence="1 7">Nucleus</location>
    </subcellularLocation>
</comment>
<evidence type="ECO:0000256" key="7">
    <source>
        <dbReference type="RuleBase" id="RU366049"/>
    </source>
</evidence>
<keyword evidence="5 7" id="KW-0539">Nucleus</keyword>
<feature type="compositionally biased region" description="Basic and acidic residues" evidence="8">
    <location>
        <begin position="156"/>
        <end position="165"/>
    </location>
</feature>
<comment type="function">
    <text evidence="7">Plays an important role in the control of DNA replication and the maintenance of replication fork stability.</text>
</comment>
<dbReference type="AlphaFoldDB" id="A0A7S9PRP0"/>
<dbReference type="EMBL" id="CP031385">
    <property type="protein sequence ID" value="QPG93540.1"/>
    <property type="molecule type" value="Genomic_DNA"/>
</dbReference>
<evidence type="ECO:0000256" key="1">
    <source>
        <dbReference type="ARBA" id="ARBA00004123"/>
    </source>
</evidence>
<keyword evidence="3 7" id="KW-0227">DNA damage</keyword>
<evidence type="ECO:0000313" key="10">
    <source>
        <dbReference type="EMBL" id="QPG93540.1"/>
    </source>
</evidence>
<keyword evidence="6 7" id="KW-0131">Cell cycle</keyword>
<feature type="domain" description="Chromosome segregation in meiosis protein 3" evidence="9">
    <location>
        <begin position="82"/>
        <end position="159"/>
    </location>
</feature>
<evidence type="ECO:0000256" key="2">
    <source>
        <dbReference type="ARBA" id="ARBA00006075"/>
    </source>
</evidence>
<reference evidence="10 11" key="1">
    <citation type="journal article" date="2018" name="PLoS Genet.">
        <title>Repeat elements organise 3D genome structure and mediate transcription in the filamentous fungus Epichloe festucae.</title>
        <authorList>
            <person name="Winter D.J."/>
            <person name="Ganley A.R.D."/>
            <person name="Young C.A."/>
            <person name="Liachko I."/>
            <person name="Schardl C.L."/>
            <person name="Dupont P.Y."/>
            <person name="Berry D."/>
            <person name="Ram A."/>
            <person name="Scott B."/>
            <person name="Cox M.P."/>
        </authorList>
    </citation>
    <scope>NUCLEOTIDE SEQUENCE [LARGE SCALE GENOMIC DNA]</scope>
    <source>
        <strain evidence="10 11">Fl1</strain>
    </source>
</reference>
<dbReference type="PANTHER" id="PTHR13220">
    <property type="entry name" value="TIMELESS INTERACTING-RELATED"/>
    <property type="match status" value="1"/>
</dbReference>
<keyword evidence="11" id="KW-1185">Reference proteome</keyword>
<dbReference type="GO" id="GO:0031297">
    <property type="term" value="P:replication fork processing"/>
    <property type="evidence" value="ECO:0007669"/>
    <property type="project" value="UniProtKB-UniRule"/>
</dbReference>
<organism evidence="10 11">
    <name type="scientific">Epichloe festucae (strain Fl1)</name>
    <dbReference type="NCBI Taxonomy" id="877507"/>
    <lineage>
        <taxon>Eukaryota</taxon>
        <taxon>Fungi</taxon>
        <taxon>Dikarya</taxon>
        <taxon>Ascomycota</taxon>
        <taxon>Pezizomycotina</taxon>
        <taxon>Sordariomycetes</taxon>
        <taxon>Hypocreomycetidae</taxon>
        <taxon>Hypocreales</taxon>
        <taxon>Clavicipitaceae</taxon>
        <taxon>Epichloe</taxon>
    </lineage>
</organism>
<accession>A0A7S9PRP0</accession>
<dbReference type="GO" id="GO:0003677">
    <property type="term" value="F:DNA binding"/>
    <property type="evidence" value="ECO:0007669"/>
    <property type="project" value="TreeGrafter"/>
</dbReference>